<evidence type="ECO:0000313" key="3">
    <source>
        <dbReference type="Proteomes" id="UP000634308"/>
    </source>
</evidence>
<feature type="compositionally biased region" description="Basic and acidic residues" evidence="1">
    <location>
        <begin position="86"/>
        <end position="96"/>
    </location>
</feature>
<organism evidence="2 3">
    <name type="scientific">Deinococcus seoulensis</name>
    <dbReference type="NCBI Taxonomy" id="1837379"/>
    <lineage>
        <taxon>Bacteria</taxon>
        <taxon>Thermotogati</taxon>
        <taxon>Deinococcota</taxon>
        <taxon>Deinococci</taxon>
        <taxon>Deinococcales</taxon>
        <taxon>Deinococcaceae</taxon>
        <taxon>Deinococcus</taxon>
    </lineage>
</organism>
<keyword evidence="3" id="KW-1185">Reference proteome</keyword>
<comment type="caution">
    <text evidence="2">The sequence shown here is derived from an EMBL/GenBank/DDBJ whole genome shotgun (WGS) entry which is preliminary data.</text>
</comment>
<gene>
    <name evidence="2" type="ORF">GCM10008959_40970</name>
</gene>
<sequence length="104" mass="11317">MRRLPGLCSGWRRTCVTCPAGTNVNPFSGQSPRLQGPRFGPGCEVECASTCITVLSRSGAPYARFIYKINAVYLELIPALLSTAPERPRNAEDTLPTRHPKLTG</sequence>
<feature type="region of interest" description="Disordered" evidence="1">
    <location>
        <begin position="85"/>
        <end position="104"/>
    </location>
</feature>
<evidence type="ECO:0000256" key="1">
    <source>
        <dbReference type="SAM" id="MobiDB-lite"/>
    </source>
</evidence>
<dbReference type="Proteomes" id="UP000634308">
    <property type="component" value="Unassembled WGS sequence"/>
</dbReference>
<protein>
    <submittedName>
        <fullName evidence="2">Uncharacterized protein</fullName>
    </submittedName>
</protein>
<name>A0ABQ2RZQ3_9DEIO</name>
<dbReference type="EMBL" id="BMQM01000059">
    <property type="protein sequence ID" value="GGR75805.1"/>
    <property type="molecule type" value="Genomic_DNA"/>
</dbReference>
<accession>A0ABQ2RZQ3</accession>
<evidence type="ECO:0000313" key="2">
    <source>
        <dbReference type="EMBL" id="GGR75805.1"/>
    </source>
</evidence>
<proteinExistence type="predicted"/>
<reference evidence="3" key="1">
    <citation type="journal article" date="2019" name="Int. J. Syst. Evol. Microbiol.">
        <title>The Global Catalogue of Microorganisms (GCM) 10K type strain sequencing project: providing services to taxonomists for standard genome sequencing and annotation.</title>
        <authorList>
            <consortium name="The Broad Institute Genomics Platform"/>
            <consortium name="The Broad Institute Genome Sequencing Center for Infectious Disease"/>
            <person name="Wu L."/>
            <person name="Ma J."/>
        </authorList>
    </citation>
    <scope>NUCLEOTIDE SEQUENCE [LARGE SCALE GENOMIC DNA]</scope>
    <source>
        <strain evidence="3">JCM 31404</strain>
    </source>
</reference>